<dbReference type="Pfam" id="PF16889">
    <property type="entry name" value="Hepar_II_III_N"/>
    <property type="match status" value="1"/>
</dbReference>
<dbReference type="RefSeq" id="WP_092230408.1">
    <property type="nucleotide sequence ID" value="NZ_FNLL01000002.1"/>
</dbReference>
<feature type="region of interest" description="Disordered" evidence="5">
    <location>
        <begin position="382"/>
        <end position="401"/>
    </location>
</feature>
<comment type="subcellular location">
    <subcellularLocation>
        <location evidence="1">Periplasm</location>
    </subcellularLocation>
</comment>
<dbReference type="PANTHER" id="PTHR39210">
    <property type="entry name" value="HEPARIN-SULFATE LYASE"/>
    <property type="match status" value="1"/>
</dbReference>
<dbReference type="Gene3D" id="2.70.98.70">
    <property type="match status" value="1"/>
</dbReference>
<dbReference type="AlphaFoldDB" id="A0A1H2DTU8"/>
<reference evidence="9" key="1">
    <citation type="submission" date="2016-10" db="EMBL/GenBank/DDBJ databases">
        <authorList>
            <person name="Varghese N."/>
            <person name="Submissions S."/>
        </authorList>
    </citation>
    <scope>NUCLEOTIDE SEQUENCE [LARGE SCALE GENOMIC DNA]</scope>
    <source>
        <strain evidence="9">DSM 3384</strain>
    </source>
</reference>
<keyword evidence="9" id="KW-1185">Reference proteome</keyword>
<sequence>MSLLEIFWRILEQTKKIIDKYKYHKRDDSFFSPGKKIFRLAVHCDNKMIAKLFPKTAQYHLSIAEQTIHNQLSAFGIDISYGKRIEWNRDPVTQKFWPKKFWGDIDYRNKTLGGVKFVWEINRLYFLVSLGISYRLTKNKKYADKAVWIIKSWLKDNPYPVGVNWASGIEAGVRLANLIWTLSFFEDYLLSHDDRKTINSFVCFHADHLYRYPSKYSSSNNHFLAEGFGLFIAGLYFPHLKHSKKWFGKGKLILEKEVNRQILEDGGSFEYSTTYLSFVFDFFLLFKISCDTCGIKYNLSLNKRLEKACEFLKSVMDKNGNIPNIGDQDSAVLVNFGLSNLENCSSILNTASLLFNRKDFFTGTPDLKTWLLTGVYQNSMYRDSDKRQKKNSRENQSRVGKPFELPNKCSLLLHKQSGLAIIRDYIEKKEVLFVGNAMPLGMAPLYAHGHLDALSFTLSLDGLEFFIDPGTYLYHRGEKWRTYFRSTAAHNTIRINEQDMSKQIGDFMFGKPYRINRNSLKRHDGYIVWEAGLEAYSKQMPCLNINRQVVWRLKENQFVVSDFIISKKKVLAELFFHLHPLCKVKNIDGEVVIQRDEIEIIILPDIRGNIEILKGYHDPIAGWYSANFNEIIETHTIRFYKILDGKEKITTSISLKCN</sequence>
<proteinExistence type="predicted"/>
<evidence type="ECO:0000256" key="3">
    <source>
        <dbReference type="ARBA" id="ARBA00022764"/>
    </source>
</evidence>
<name>A0A1H2DTU8_9BACT</name>
<keyword evidence="3" id="KW-0574">Periplasm</keyword>
<dbReference type="GO" id="GO:0016829">
    <property type="term" value="F:lyase activity"/>
    <property type="evidence" value="ECO:0007669"/>
    <property type="project" value="UniProtKB-KW"/>
</dbReference>
<gene>
    <name evidence="8" type="ORF">SAMN04487931_102180</name>
</gene>
<organism evidence="8 9">
    <name type="scientific">Desulfobacula phenolica</name>
    <dbReference type="NCBI Taxonomy" id="90732"/>
    <lineage>
        <taxon>Bacteria</taxon>
        <taxon>Pseudomonadati</taxon>
        <taxon>Thermodesulfobacteriota</taxon>
        <taxon>Desulfobacteria</taxon>
        <taxon>Desulfobacterales</taxon>
        <taxon>Desulfobacteraceae</taxon>
        <taxon>Desulfobacula</taxon>
    </lineage>
</organism>
<evidence type="ECO:0000313" key="8">
    <source>
        <dbReference type="EMBL" id="SDT86266.1"/>
    </source>
</evidence>
<dbReference type="InterPro" id="IPR008929">
    <property type="entry name" value="Chondroitin_lyas"/>
</dbReference>
<feature type="domain" description="Heparin-sulfate lyase N-terminal" evidence="7">
    <location>
        <begin position="10"/>
        <end position="329"/>
    </location>
</feature>
<evidence type="ECO:0000259" key="7">
    <source>
        <dbReference type="Pfam" id="PF16889"/>
    </source>
</evidence>
<protein>
    <submittedName>
        <fullName evidence="8">Heparinase II/III N-terminus</fullName>
    </submittedName>
</protein>
<dbReference type="Pfam" id="PF07940">
    <property type="entry name" value="Hepar_II_III_C"/>
    <property type="match status" value="1"/>
</dbReference>
<accession>A0A1H2DTU8</accession>
<dbReference type="SUPFAM" id="SSF48230">
    <property type="entry name" value="Chondroitin AC/alginate lyase"/>
    <property type="match status" value="1"/>
</dbReference>
<dbReference type="EMBL" id="FNLL01000002">
    <property type="protein sequence ID" value="SDT86266.1"/>
    <property type="molecule type" value="Genomic_DNA"/>
</dbReference>
<evidence type="ECO:0000256" key="1">
    <source>
        <dbReference type="ARBA" id="ARBA00004418"/>
    </source>
</evidence>
<evidence type="ECO:0000259" key="6">
    <source>
        <dbReference type="Pfam" id="PF07940"/>
    </source>
</evidence>
<dbReference type="InterPro" id="IPR031680">
    <property type="entry name" value="Hepar_II_III_N"/>
</dbReference>
<evidence type="ECO:0000256" key="4">
    <source>
        <dbReference type="ARBA" id="ARBA00023239"/>
    </source>
</evidence>
<dbReference type="GO" id="GO:0042597">
    <property type="term" value="C:periplasmic space"/>
    <property type="evidence" value="ECO:0007669"/>
    <property type="project" value="UniProtKB-SubCell"/>
</dbReference>
<keyword evidence="2" id="KW-0732">Signal</keyword>
<evidence type="ECO:0000256" key="5">
    <source>
        <dbReference type="SAM" id="MobiDB-lite"/>
    </source>
</evidence>
<feature type="domain" description="Heparinase II/III-like C-terminal" evidence="6">
    <location>
        <begin position="415"/>
        <end position="629"/>
    </location>
</feature>
<keyword evidence="4" id="KW-0456">Lyase</keyword>
<evidence type="ECO:0000313" key="9">
    <source>
        <dbReference type="Proteomes" id="UP000199608"/>
    </source>
</evidence>
<dbReference type="PANTHER" id="PTHR39210:SF1">
    <property type="entry name" value="HEPARIN-SULFATE LYASE"/>
    <property type="match status" value="1"/>
</dbReference>
<evidence type="ECO:0000256" key="2">
    <source>
        <dbReference type="ARBA" id="ARBA00022729"/>
    </source>
</evidence>
<feature type="compositionally biased region" description="Basic and acidic residues" evidence="5">
    <location>
        <begin position="382"/>
        <end position="396"/>
    </location>
</feature>
<dbReference type="Gene3D" id="1.50.10.100">
    <property type="entry name" value="Chondroitin AC/alginate lyase"/>
    <property type="match status" value="1"/>
</dbReference>
<dbReference type="Proteomes" id="UP000199608">
    <property type="component" value="Unassembled WGS sequence"/>
</dbReference>
<dbReference type="InterPro" id="IPR012480">
    <property type="entry name" value="Hepar_II_III_C"/>
</dbReference>